<name>A0AAV7N520_PLEWA</name>
<accession>A0AAV7N520</accession>
<keyword evidence="2" id="KW-1185">Reference proteome</keyword>
<dbReference type="AlphaFoldDB" id="A0AAV7N520"/>
<dbReference type="Proteomes" id="UP001066276">
    <property type="component" value="Chromosome 9"/>
</dbReference>
<gene>
    <name evidence="1" type="ORF">NDU88_006789</name>
</gene>
<evidence type="ECO:0000313" key="1">
    <source>
        <dbReference type="EMBL" id="KAJ1109428.1"/>
    </source>
</evidence>
<proteinExistence type="predicted"/>
<organism evidence="1 2">
    <name type="scientific">Pleurodeles waltl</name>
    <name type="common">Iberian ribbed newt</name>
    <dbReference type="NCBI Taxonomy" id="8319"/>
    <lineage>
        <taxon>Eukaryota</taxon>
        <taxon>Metazoa</taxon>
        <taxon>Chordata</taxon>
        <taxon>Craniata</taxon>
        <taxon>Vertebrata</taxon>
        <taxon>Euteleostomi</taxon>
        <taxon>Amphibia</taxon>
        <taxon>Batrachia</taxon>
        <taxon>Caudata</taxon>
        <taxon>Salamandroidea</taxon>
        <taxon>Salamandridae</taxon>
        <taxon>Pleurodelinae</taxon>
        <taxon>Pleurodeles</taxon>
    </lineage>
</organism>
<evidence type="ECO:0000313" key="2">
    <source>
        <dbReference type="Proteomes" id="UP001066276"/>
    </source>
</evidence>
<protein>
    <submittedName>
        <fullName evidence="1">Uncharacterized protein</fullName>
    </submittedName>
</protein>
<dbReference type="EMBL" id="JANPWB010000013">
    <property type="protein sequence ID" value="KAJ1109428.1"/>
    <property type="molecule type" value="Genomic_DNA"/>
</dbReference>
<comment type="caution">
    <text evidence="1">The sequence shown here is derived from an EMBL/GenBank/DDBJ whole genome shotgun (WGS) entry which is preliminary data.</text>
</comment>
<sequence length="202" mass="21562">MLLPSLQGTTGGKRRRCVFCDGHTLQSAAPTPPTTRKCACDTQRVPTKIMAPLHSSSGTRKRGVNGVAQLVRRLSHPSTPSGNQRRTALLAHSDSSEVLYRSDPPPLKDVSRRLLQADLGRAPRAAVLGARRARADRRLLGARCSRWTAAEARRAPRGGGRTLVPRFCVRGRLAIGAVTVSDVGDEKAAPAGPDGFSSLALM</sequence>
<reference evidence="1" key="1">
    <citation type="journal article" date="2022" name="bioRxiv">
        <title>Sequencing and chromosome-scale assembly of the giantPleurodeles waltlgenome.</title>
        <authorList>
            <person name="Brown T."/>
            <person name="Elewa A."/>
            <person name="Iarovenko S."/>
            <person name="Subramanian E."/>
            <person name="Araus A.J."/>
            <person name="Petzold A."/>
            <person name="Susuki M."/>
            <person name="Suzuki K.-i.T."/>
            <person name="Hayashi T."/>
            <person name="Toyoda A."/>
            <person name="Oliveira C."/>
            <person name="Osipova E."/>
            <person name="Leigh N.D."/>
            <person name="Simon A."/>
            <person name="Yun M.H."/>
        </authorList>
    </citation>
    <scope>NUCLEOTIDE SEQUENCE</scope>
    <source>
        <strain evidence="1">20211129_DDA</strain>
        <tissue evidence="1">Liver</tissue>
    </source>
</reference>